<reference evidence="1" key="1">
    <citation type="submission" date="2014-09" db="EMBL/GenBank/DDBJ databases">
        <authorList>
            <person name="Magalhaes I.L.F."/>
            <person name="Oliveira U."/>
            <person name="Santos F.R."/>
            <person name="Vidigal T.H.D.A."/>
            <person name="Brescovit A.D."/>
            <person name="Santos A.J."/>
        </authorList>
    </citation>
    <scope>NUCLEOTIDE SEQUENCE</scope>
    <source>
        <tissue evidence="1">Shoot tissue taken approximately 20 cm above the soil surface</tissue>
    </source>
</reference>
<proteinExistence type="predicted"/>
<dbReference type="EMBL" id="GBRH01226518">
    <property type="protein sequence ID" value="JAD71377.1"/>
    <property type="molecule type" value="Transcribed_RNA"/>
</dbReference>
<accession>A0A0A9CIL3</accession>
<organism evidence="1">
    <name type="scientific">Arundo donax</name>
    <name type="common">Giant reed</name>
    <name type="synonym">Donax arundinaceus</name>
    <dbReference type="NCBI Taxonomy" id="35708"/>
    <lineage>
        <taxon>Eukaryota</taxon>
        <taxon>Viridiplantae</taxon>
        <taxon>Streptophyta</taxon>
        <taxon>Embryophyta</taxon>
        <taxon>Tracheophyta</taxon>
        <taxon>Spermatophyta</taxon>
        <taxon>Magnoliopsida</taxon>
        <taxon>Liliopsida</taxon>
        <taxon>Poales</taxon>
        <taxon>Poaceae</taxon>
        <taxon>PACMAD clade</taxon>
        <taxon>Arundinoideae</taxon>
        <taxon>Arundineae</taxon>
        <taxon>Arundo</taxon>
    </lineage>
</organism>
<name>A0A0A9CIL3_ARUDO</name>
<dbReference type="AlphaFoldDB" id="A0A0A9CIL3"/>
<sequence>MLSSFLQTFHSSPFKFVHNFFFLYLSSNFSSIFQSIYELSKGSTPFYQTFFICWFI</sequence>
<protein>
    <submittedName>
        <fullName evidence="1">Uncharacterized protein</fullName>
    </submittedName>
</protein>
<reference evidence="1" key="2">
    <citation type="journal article" date="2015" name="Data Brief">
        <title>Shoot transcriptome of the giant reed, Arundo donax.</title>
        <authorList>
            <person name="Barrero R.A."/>
            <person name="Guerrero F.D."/>
            <person name="Moolhuijzen P."/>
            <person name="Goolsby J.A."/>
            <person name="Tidwell J."/>
            <person name="Bellgard S.E."/>
            <person name="Bellgard M.I."/>
        </authorList>
    </citation>
    <scope>NUCLEOTIDE SEQUENCE</scope>
    <source>
        <tissue evidence="1">Shoot tissue taken approximately 20 cm above the soil surface</tissue>
    </source>
</reference>
<evidence type="ECO:0000313" key="1">
    <source>
        <dbReference type="EMBL" id="JAD71377.1"/>
    </source>
</evidence>